<name>D3AZS8_HETP5</name>
<dbReference type="GeneID" id="31357070"/>
<comment type="caution">
    <text evidence="1">The sequence shown here is derived from an EMBL/GenBank/DDBJ whole genome shotgun (WGS) entry which is preliminary data.</text>
</comment>
<evidence type="ECO:0000313" key="2">
    <source>
        <dbReference type="Proteomes" id="UP000001396"/>
    </source>
</evidence>
<dbReference type="RefSeq" id="XP_020436665.1">
    <property type="nucleotide sequence ID" value="XM_020572548.1"/>
</dbReference>
<dbReference type="Proteomes" id="UP000001396">
    <property type="component" value="Unassembled WGS sequence"/>
</dbReference>
<organism evidence="1 2">
    <name type="scientific">Heterostelium pallidum (strain ATCC 26659 / Pp 5 / PN500)</name>
    <name type="common">Cellular slime mold</name>
    <name type="synonym">Polysphondylium pallidum</name>
    <dbReference type="NCBI Taxonomy" id="670386"/>
    <lineage>
        <taxon>Eukaryota</taxon>
        <taxon>Amoebozoa</taxon>
        <taxon>Evosea</taxon>
        <taxon>Eumycetozoa</taxon>
        <taxon>Dictyostelia</taxon>
        <taxon>Acytosteliales</taxon>
        <taxon>Acytosteliaceae</taxon>
        <taxon>Heterostelium</taxon>
    </lineage>
</organism>
<dbReference type="InParanoid" id="D3AZS8"/>
<reference evidence="1 2" key="1">
    <citation type="journal article" date="2011" name="Genome Res.">
        <title>Phylogeny-wide analysis of social amoeba genomes highlights ancient origins for complex intercellular communication.</title>
        <authorList>
            <person name="Heidel A.J."/>
            <person name="Lawal H.M."/>
            <person name="Felder M."/>
            <person name="Schilde C."/>
            <person name="Helps N.R."/>
            <person name="Tunggal B."/>
            <person name="Rivero F."/>
            <person name="John U."/>
            <person name="Schleicher M."/>
            <person name="Eichinger L."/>
            <person name="Platzer M."/>
            <person name="Noegel A.A."/>
            <person name="Schaap P."/>
            <person name="Gloeckner G."/>
        </authorList>
    </citation>
    <scope>NUCLEOTIDE SEQUENCE [LARGE SCALE GENOMIC DNA]</scope>
    <source>
        <strain evidence="2">ATCC 26659 / Pp 5 / PN500</strain>
    </source>
</reference>
<dbReference type="AlphaFoldDB" id="D3AZS8"/>
<proteinExistence type="predicted"/>
<sequence length="155" mass="17927">MSNLRKKLLKVKISWLLEIAENLHITIPDGSDKAVTASLLSECGFAESVEEQVDKIQRNYEKVKKDNLLDFLRGMKLQSLKLLTDTLNIIVPASSSRSDIISQLHEHYREQVVKELNNNRARYIEEYIFRHQQIRHPTPILQQQTKEPFCIGGLS</sequence>
<dbReference type="EMBL" id="ADBJ01000008">
    <property type="protein sequence ID" value="EFA84552.1"/>
    <property type="molecule type" value="Genomic_DNA"/>
</dbReference>
<keyword evidence="2" id="KW-1185">Reference proteome</keyword>
<gene>
    <name evidence="1" type="ORF">PPL_01541</name>
</gene>
<evidence type="ECO:0000313" key="1">
    <source>
        <dbReference type="EMBL" id="EFA84552.1"/>
    </source>
</evidence>
<protein>
    <submittedName>
        <fullName evidence="1">Uncharacterized protein</fullName>
    </submittedName>
</protein>
<accession>D3AZS8</accession>